<sequence>MRLLSYAISGLRLYENHECRMDLYAIDAVREPGYTHMLDGAARNISVNTVIGIAGINASGKTTALRVAELALAVAGGMSLGSLNPDLFPLYDTMDDRIGVRALFEQDGRFHFIDSLLERTGEGRTPLRFIRETLSIHHGKLSKKMLASAMNGTLDSERWTVLSSRNVGRPGVRGELSADAKRYLPPDRSICGAFVKDTDIVTELLPVSPTLTVSPARPVVTLFDASIERLDYDKDGIHLKFRNEGEEREVTPNSLVNMVSSGTLRGGALVGRALETLRAGGYLIVDELENSINKQLVFTIMDLFASPVTNPHGATLLFSTHYPELLDHFTRKDSIWFAVRDGKGFALRNLGAYLGRTDLKKSVSFFANRVPGTAPSYAAVRALQDYAERYVHA</sequence>
<dbReference type="Gene3D" id="3.40.50.300">
    <property type="entry name" value="P-loop containing nucleotide triphosphate hydrolases"/>
    <property type="match status" value="1"/>
</dbReference>
<dbReference type="RefSeq" id="WP_052791177.1">
    <property type="nucleotide sequence ID" value="NZ_JBHDYT010000003.1"/>
</dbReference>
<dbReference type="Pfam" id="PF13304">
    <property type="entry name" value="AAA_21"/>
    <property type="match status" value="1"/>
</dbReference>
<protein>
    <submittedName>
        <fullName evidence="2">ATPase, AAA superfamily</fullName>
    </submittedName>
</protein>
<organism evidence="2">
    <name type="scientific">Bifidobacterium breve</name>
    <dbReference type="NCBI Taxonomy" id="1685"/>
    <lineage>
        <taxon>Bacteria</taxon>
        <taxon>Bacillati</taxon>
        <taxon>Actinomycetota</taxon>
        <taxon>Actinomycetes</taxon>
        <taxon>Bifidobacteriales</taxon>
        <taxon>Bifidobacteriaceae</taxon>
        <taxon>Bifidobacterium</taxon>
    </lineage>
</organism>
<name>A0A0A0UWR3_BIFBR</name>
<dbReference type="GO" id="GO:0016887">
    <property type="term" value="F:ATP hydrolysis activity"/>
    <property type="evidence" value="ECO:0007669"/>
    <property type="project" value="InterPro"/>
</dbReference>
<dbReference type="GO" id="GO:0005524">
    <property type="term" value="F:ATP binding"/>
    <property type="evidence" value="ECO:0007669"/>
    <property type="project" value="InterPro"/>
</dbReference>
<dbReference type="InterPro" id="IPR003959">
    <property type="entry name" value="ATPase_AAA_core"/>
</dbReference>
<proteinExistence type="predicted"/>
<gene>
    <name evidence="2" type="ORF">B7017_p0170</name>
</gene>
<geneLocation type="plasmid" evidence="2">
    <name>megaplasmid pMP7017</name>
</geneLocation>
<dbReference type="InterPro" id="IPR027417">
    <property type="entry name" value="P-loop_NTPase"/>
</dbReference>
<dbReference type="AlphaFoldDB" id="A0A0A0UWR3"/>
<evidence type="ECO:0000259" key="1">
    <source>
        <dbReference type="Pfam" id="PF13304"/>
    </source>
</evidence>
<accession>A0A0A0UWR3</accession>
<keyword evidence="2" id="KW-0614">Plasmid</keyword>
<feature type="domain" description="ATPase AAA-type core" evidence="1">
    <location>
        <begin position="226"/>
        <end position="327"/>
    </location>
</feature>
<dbReference type="SUPFAM" id="SSF52540">
    <property type="entry name" value="P-loop containing nucleoside triphosphate hydrolases"/>
    <property type="match status" value="1"/>
</dbReference>
<reference evidence="2" key="1">
    <citation type="journal article" date="2015" name="Appl. Environ. Microbiol.">
        <title>Discovery of a conjugative megaplasmid in Bifidobacterium breve.</title>
        <authorList>
            <person name="Bottacini F."/>
            <person name="O'Connell Motherway M."/>
            <person name="Casey E."/>
            <person name="McDonnell B."/>
            <person name="Mahony J."/>
            <person name="Ventura M."/>
            <person name="van Sinderen D."/>
        </authorList>
    </citation>
    <scope>NUCLEOTIDE SEQUENCE</scope>
    <source>
        <strain evidence="2">JCM 7017</strain>
        <plasmid evidence="2">megaplasmid pMP7017</plasmid>
    </source>
</reference>
<evidence type="ECO:0000313" key="2">
    <source>
        <dbReference type="EMBL" id="AIW55219.1"/>
    </source>
</evidence>
<dbReference type="EMBL" id="KM406416">
    <property type="protein sequence ID" value="AIW55219.1"/>
    <property type="molecule type" value="Genomic_DNA"/>
</dbReference>